<evidence type="ECO:0000256" key="1">
    <source>
        <dbReference type="SAM" id="MobiDB-lite"/>
    </source>
</evidence>
<comment type="caution">
    <text evidence="2">The sequence shown here is derived from an EMBL/GenBank/DDBJ whole genome shotgun (WGS) entry which is preliminary data.</text>
</comment>
<protein>
    <submittedName>
        <fullName evidence="2">Uncharacterized protein</fullName>
    </submittedName>
</protein>
<sequence>MLIGRRDRPRQGGYLPNSVRIKYGRHAGGPFPFCSEPYTSKKRKLRPGVLALYGLPLSTSTVLIQGPQSTNLTRGLQGSASRRTETRKETARRPGTVCTLRGGTTETVTRPGQCPQRAGHAFMPPCRLCRLAPL</sequence>
<reference evidence="2 3" key="1">
    <citation type="submission" date="2024-07" db="EMBL/GenBank/DDBJ databases">
        <title>Section-level genome sequencing and comparative genomics of Aspergillus sections Usti and Cavernicolus.</title>
        <authorList>
            <consortium name="Lawrence Berkeley National Laboratory"/>
            <person name="Nybo J.L."/>
            <person name="Vesth T.C."/>
            <person name="Theobald S."/>
            <person name="Frisvad J.C."/>
            <person name="Larsen T.O."/>
            <person name="Kjaerboelling I."/>
            <person name="Rothschild-Mancinelli K."/>
            <person name="Lyhne E.K."/>
            <person name="Kogle M.E."/>
            <person name="Barry K."/>
            <person name="Clum A."/>
            <person name="Na H."/>
            <person name="Ledsgaard L."/>
            <person name="Lin J."/>
            <person name="Lipzen A."/>
            <person name="Kuo A."/>
            <person name="Riley R."/>
            <person name="Mondo S."/>
            <person name="Labutti K."/>
            <person name="Haridas S."/>
            <person name="Pangalinan J."/>
            <person name="Salamov A.A."/>
            <person name="Simmons B.A."/>
            <person name="Magnuson J.K."/>
            <person name="Chen J."/>
            <person name="Drula E."/>
            <person name="Henrissat B."/>
            <person name="Wiebenga A."/>
            <person name="Lubbers R.J."/>
            <person name="Gomes A.C."/>
            <person name="Makela M.R."/>
            <person name="Stajich J."/>
            <person name="Grigoriev I.V."/>
            <person name="Mortensen U.H."/>
            <person name="De Vries R.P."/>
            <person name="Baker S.E."/>
            <person name="Andersen M.R."/>
        </authorList>
    </citation>
    <scope>NUCLEOTIDE SEQUENCE [LARGE SCALE GENOMIC DNA]</scope>
    <source>
        <strain evidence="2 3">CBS 123904</strain>
    </source>
</reference>
<feature type="compositionally biased region" description="Basic and acidic residues" evidence="1">
    <location>
        <begin position="82"/>
        <end position="92"/>
    </location>
</feature>
<organism evidence="2 3">
    <name type="scientific">Aspergillus pseudoustus</name>
    <dbReference type="NCBI Taxonomy" id="1810923"/>
    <lineage>
        <taxon>Eukaryota</taxon>
        <taxon>Fungi</taxon>
        <taxon>Dikarya</taxon>
        <taxon>Ascomycota</taxon>
        <taxon>Pezizomycotina</taxon>
        <taxon>Eurotiomycetes</taxon>
        <taxon>Eurotiomycetidae</taxon>
        <taxon>Eurotiales</taxon>
        <taxon>Aspergillaceae</taxon>
        <taxon>Aspergillus</taxon>
        <taxon>Aspergillus subgen. Nidulantes</taxon>
    </lineage>
</organism>
<name>A0ABR4KUH1_9EURO</name>
<evidence type="ECO:0000313" key="2">
    <source>
        <dbReference type="EMBL" id="KAL2855919.1"/>
    </source>
</evidence>
<feature type="compositionally biased region" description="Polar residues" evidence="1">
    <location>
        <begin position="68"/>
        <end position="78"/>
    </location>
</feature>
<dbReference type="Proteomes" id="UP001610446">
    <property type="component" value="Unassembled WGS sequence"/>
</dbReference>
<gene>
    <name evidence="2" type="ORF">BJY01DRAFT_196563</name>
</gene>
<accession>A0ABR4KUH1</accession>
<dbReference type="EMBL" id="JBFXLU010000009">
    <property type="protein sequence ID" value="KAL2855919.1"/>
    <property type="molecule type" value="Genomic_DNA"/>
</dbReference>
<evidence type="ECO:0000313" key="3">
    <source>
        <dbReference type="Proteomes" id="UP001610446"/>
    </source>
</evidence>
<feature type="region of interest" description="Disordered" evidence="1">
    <location>
        <begin position="68"/>
        <end position="112"/>
    </location>
</feature>
<proteinExistence type="predicted"/>
<keyword evidence="3" id="KW-1185">Reference proteome</keyword>